<organism evidence="1 2">
    <name type="scientific">Armillaria gallica</name>
    <name type="common">Bulbous honey fungus</name>
    <name type="synonym">Armillaria bulbosa</name>
    <dbReference type="NCBI Taxonomy" id="47427"/>
    <lineage>
        <taxon>Eukaryota</taxon>
        <taxon>Fungi</taxon>
        <taxon>Dikarya</taxon>
        <taxon>Basidiomycota</taxon>
        <taxon>Agaricomycotina</taxon>
        <taxon>Agaricomycetes</taxon>
        <taxon>Agaricomycetidae</taxon>
        <taxon>Agaricales</taxon>
        <taxon>Marasmiineae</taxon>
        <taxon>Physalacriaceae</taxon>
        <taxon>Armillaria</taxon>
    </lineage>
</organism>
<dbReference type="Proteomes" id="UP000217790">
    <property type="component" value="Unassembled WGS sequence"/>
</dbReference>
<dbReference type="AlphaFoldDB" id="A0A2H3CYR2"/>
<dbReference type="EMBL" id="KZ293745">
    <property type="protein sequence ID" value="PBK80436.1"/>
    <property type="molecule type" value="Genomic_DNA"/>
</dbReference>
<evidence type="ECO:0000313" key="1">
    <source>
        <dbReference type="EMBL" id="PBK80436.1"/>
    </source>
</evidence>
<sequence length="259" mass="28056">MSSAAVPSKGQCIQVTDNHCQCPWFASTLLDQSICVLCGHGIHAHVDYVSMVVNYYPANQCAAYVQKTPLAQRCTCEAQLCDHIPTNNPYRSEEPWTVLDRFTDSNGYNAAAISFSSDTINDPYTPSFTSFSSADSDAVTQFSHDVNLMPTARAPVFSPSPRHAFSPSSGAENIRFASTSISSPSSSTSSAIQSEITQTQAYSSYEYFVQYPDRFMNDPYAHQPNSDAANEGFEYQGYSNAVYGATPGSGANTWSGPSA</sequence>
<gene>
    <name evidence="1" type="ORF">ARMGADRAFT_1092227</name>
</gene>
<dbReference type="InParanoid" id="A0A2H3CYR2"/>
<keyword evidence="2" id="KW-1185">Reference proteome</keyword>
<name>A0A2H3CYR2_ARMGA</name>
<protein>
    <submittedName>
        <fullName evidence="1">Uncharacterized protein</fullName>
    </submittedName>
</protein>
<evidence type="ECO:0000313" key="2">
    <source>
        <dbReference type="Proteomes" id="UP000217790"/>
    </source>
</evidence>
<reference evidence="2" key="1">
    <citation type="journal article" date="2017" name="Nat. Ecol. Evol.">
        <title>Genome expansion and lineage-specific genetic innovations in the forest pathogenic fungi Armillaria.</title>
        <authorList>
            <person name="Sipos G."/>
            <person name="Prasanna A.N."/>
            <person name="Walter M.C."/>
            <person name="O'Connor E."/>
            <person name="Balint B."/>
            <person name="Krizsan K."/>
            <person name="Kiss B."/>
            <person name="Hess J."/>
            <person name="Varga T."/>
            <person name="Slot J."/>
            <person name="Riley R."/>
            <person name="Boka B."/>
            <person name="Rigling D."/>
            <person name="Barry K."/>
            <person name="Lee J."/>
            <person name="Mihaltcheva S."/>
            <person name="LaButti K."/>
            <person name="Lipzen A."/>
            <person name="Waldron R."/>
            <person name="Moloney N.M."/>
            <person name="Sperisen C."/>
            <person name="Kredics L."/>
            <person name="Vagvoelgyi C."/>
            <person name="Patrignani A."/>
            <person name="Fitzpatrick D."/>
            <person name="Nagy I."/>
            <person name="Doyle S."/>
            <person name="Anderson J.B."/>
            <person name="Grigoriev I.V."/>
            <person name="Gueldener U."/>
            <person name="Muensterkoetter M."/>
            <person name="Nagy L.G."/>
        </authorList>
    </citation>
    <scope>NUCLEOTIDE SEQUENCE [LARGE SCALE GENOMIC DNA]</scope>
    <source>
        <strain evidence="2">Ar21-2</strain>
    </source>
</reference>
<accession>A0A2H3CYR2</accession>
<dbReference type="OrthoDB" id="2959327at2759"/>
<proteinExistence type="predicted"/>